<evidence type="ECO:0008006" key="3">
    <source>
        <dbReference type="Google" id="ProtNLM"/>
    </source>
</evidence>
<gene>
    <name evidence="1" type="ORF">OKJ48_21970</name>
</gene>
<accession>A0ABU6CEU1</accession>
<evidence type="ECO:0000313" key="2">
    <source>
        <dbReference type="Proteomes" id="UP001352223"/>
    </source>
</evidence>
<reference evidence="1 2" key="1">
    <citation type="submission" date="2022-10" db="EMBL/GenBank/DDBJ databases">
        <authorList>
            <person name="Xie J."/>
            <person name="Shen N."/>
        </authorList>
    </citation>
    <scope>NUCLEOTIDE SEQUENCE [LARGE SCALE GENOMIC DNA]</scope>
    <source>
        <strain evidence="1 2">DSM 41681</strain>
    </source>
</reference>
<keyword evidence="2" id="KW-1185">Reference proteome</keyword>
<dbReference type="Proteomes" id="UP001352223">
    <property type="component" value="Unassembled WGS sequence"/>
</dbReference>
<evidence type="ECO:0000313" key="1">
    <source>
        <dbReference type="EMBL" id="MEB3962895.1"/>
    </source>
</evidence>
<name>A0ABU6CEU1_9ACTN</name>
<organism evidence="1 2">
    <name type="scientific">Streptomyces kunmingensis</name>
    <dbReference type="NCBI Taxonomy" id="68225"/>
    <lineage>
        <taxon>Bacteria</taxon>
        <taxon>Bacillati</taxon>
        <taxon>Actinomycetota</taxon>
        <taxon>Actinomycetes</taxon>
        <taxon>Kitasatosporales</taxon>
        <taxon>Streptomycetaceae</taxon>
        <taxon>Streptomyces</taxon>
    </lineage>
</organism>
<dbReference type="RefSeq" id="WP_324770526.1">
    <property type="nucleotide sequence ID" value="NZ_BAAATS010000005.1"/>
</dbReference>
<proteinExistence type="predicted"/>
<dbReference type="EMBL" id="JAOZYB010000190">
    <property type="protein sequence ID" value="MEB3962895.1"/>
    <property type="molecule type" value="Genomic_DNA"/>
</dbReference>
<sequence length="75" mass="8390">MDTAKLELAAQRYRDAEEALEGARLDLQAEAIAILGQDDVQRGEQAEVARITGWSREYLRRLLKGAPEAPEGPRR</sequence>
<protein>
    <recommendedName>
        <fullName evidence="3">Helix-turn-helix domain-containing protein</fullName>
    </recommendedName>
</protein>
<comment type="caution">
    <text evidence="1">The sequence shown here is derived from an EMBL/GenBank/DDBJ whole genome shotgun (WGS) entry which is preliminary data.</text>
</comment>